<evidence type="ECO:0000259" key="2">
    <source>
        <dbReference type="SMART" id="SM00034"/>
    </source>
</evidence>
<sequence>MFGDLIGVVATAGNSGSIFGFGPMNKKQERSIFFAILCCCCLTIVVVLLISIPAGYYIYETYFICMGEPPATPGLVSDWDGYKRYSGLVVKYRCNFKNHHEVVQIVDCVSGEWKIVMKKSGLCSADPLADHPLTCQDDPPQILGMTRIWDGVTRAIGSSVEYRCKSDPKQDAIIMKTCTEFVWKTTYTKADSCDHLFKYDRCTSEPWSSTERISSDWDNKTRDVGTQIRLYCNSAPDAPVMRTVMCSKDHLWHMLADTKENCFCRHPVYYPQPIQYDWDGKSLNSGLLVKYWCNTAVGTVNFMTIKCASNSKWIVTERGLCSYLVDRPLNFTNADSYCSNLDSTMTVPKNFSELEAVREMLKEEKSFDLGCNRKAFVGMRENPLMQWVTDRGENSRYISSFSRMWGKLDEGRAPCAAMQRSGNWQLKNVFCSGGIRYCSVCEVDANNTHPMRVCPEFQKDCFLAIATHKGDYAFNKKACENLGGRLAAPVSVRVMTELVKAAKKNSSFAGECEYSYVALLSPKRHYETVNGEKVEYQPFEHVRVRSMNRHCVVIHEKNQFKYVDELCNLNTCFMCTIKGPPLGTTVAGDVNKLNELKEVGLLKLKSRGMHSVVCKKHWVSDGIGCFLFNNTQVTETEARETCRHHFADLASLSVPLDRQFIAHHLIRHFTGTDNLLWHVEMSGDIEDQDEKAMENDFDTNCTVVHLLPQFGWSFMDCTTKAAFICHD</sequence>
<dbReference type="Gene3D" id="3.10.100.10">
    <property type="entry name" value="Mannose-Binding Protein A, subunit A"/>
    <property type="match status" value="3"/>
</dbReference>
<dbReference type="EnsemblMetazoa" id="SMAR002155-RA">
    <property type="protein sequence ID" value="SMAR002155-PA"/>
    <property type="gene ID" value="SMAR002155"/>
</dbReference>
<dbReference type="SUPFAM" id="SSF56436">
    <property type="entry name" value="C-type lectin-like"/>
    <property type="match status" value="3"/>
</dbReference>
<dbReference type="Proteomes" id="UP000014500">
    <property type="component" value="Unassembled WGS sequence"/>
</dbReference>
<dbReference type="Pfam" id="PF00059">
    <property type="entry name" value="Lectin_C"/>
    <property type="match status" value="1"/>
</dbReference>
<feature type="transmembrane region" description="Helical" evidence="1">
    <location>
        <begin position="32"/>
        <end position="59"/>
    </location>
</feature>
<keyword evidence="1" id="KW-1133">Transmembrane helix</keyword>
<dbReference type="PhylomeDB" id="T1IMF2"/>
<dbReference type="InterPro" id="IPR016187">
    <property type="entry name" value="CTDL_fold"/>
</dbReference>
<proteinExistence type="predicted"/>
<dbReference type="STRING" id="126957.T1IMF2"/>
<reference evidence="3" key="2">
    <citation type="submission" date="2015-02" db="UniProtKB">
        <authorList>
            <consortium name="EnsemblMetazoa"/>
        </authorList>
    </citation>
    <scope>IDENTIFICATION</scope>
</reference>
<protein>
    <recommendedName>
        <fullName evidence="2">C-type lectin domain-containing protein</fullName>
    </recommendedName>
</protein>
<feature type="domain" description="C-type lectin" evidence="2">
    <location>
        <begin position="307"/>
        <end position="442"/>
    </location>
</feature>
<dbReference type="SMART" id="SM00034">
    <property type="entry name" value="CLECT"/>
    <property type="match status" value="2"/>
</dbReference>
<dbReference type="CDD" id="cd00037">
    <property type="entry name" value="CLECT"/>
    <property type="match status" value="1"/>
</dbReference>
<reference evidence="4" key="1">
    <citation type="submission" date="2011-05" db="EMBL/GenBank/DDBJ databases">
        <authorList>
            <person name="Richards S.R."/>
            <person name="Qu J."/>
            <person name="Jiang H."/>
            <person name="Jhangiani S.N."/>
            <person name="Agravi P."/>
            <person name="Goodspeed R."/>
            <person name="Gross S."/>
            <person name="Mandapat C."/>
            <person name="Jackson L."/>
            <person name="Mathew T."/>
            <person name="Pu L."/>
            <person name="Thornton R."/>
            <person name="Saada N."/>
            <person name="Wilczek-Boney K.B."/>
            <person name="Lee S."/>
            <person name="Kovar C."/>
            <person name="Wu Y."/>
            <person name="Scherer S.E."/>
            <person name="Worley K.C."/>
            <person name="Muzny D.M."/>
            <person name="Gibbs R."/>
        </authorList>
    </citation>
    <scope>NUCLEOTIDE SEQUENCE</scope>
    <source>
        <strain evidence="4">Brora</strain>
    </source>
</reference>
<name>T1IMF2_STRMM</name>
<dbReference type="HOGENOM" id="CLU_380996_0_0_1"/>
<dbReference type="InterPro" id="IPR001304">
    <property type="entry name" value="C-type_lectin-like"/>
</dbReference>
<accession>T1IMF2</accession>
<dbReference type="AlphaFoldDB" id="T1IMF2"/>
<organism evidence="3 4">
    <name type="scientific">Strigamia maritima</name>
    <name type="common">European centipede</name>
    <name type="synonym">Geophilus maritimus</name>
    <dbReference type="NCBI Taxonomy" id="126957"/>
    <lineage>
        <taxon>Eukaryota</taxon>
        <taxon>Metazoa</taxon>
        <taxon>Ecdysozoa</taxon>
        <taxon>Arthropoda</taxon>
        <taxon>Myriapoda</taxon>
        <taxon>Chilopoda</taxon>
        <taxon>Pleurostigmophora</taxon>
        <taxon>Geophilomorpha</taxon>
        <taxon>Linotaeniidae</taxon>
        <taxon>Strigamia</taxon>
    </lineage>
</organism>
<feature type="domain" description="C-type lectin" evidence="2">
    <location>
        <begin position="614"/>
        <end position="726"/>
    </location>
</feature>
<evidence type="ECO:0000256" key="1">
    <source>
        <dbReference type="SAM" id="Phobius"/>
    </source>
</evidence>
<dbReference type="EMBL" id="JH431045">
    <property type="status" value="NOT_ANNOTATED_CDS"/>
    <property type="molecule type" value="Genomic_DNA"/>
</dbReference>
<evidence type="ECO:0000313" key="4">
    <source>
        <dbReference type="Proteomes" id="UP000014500"/>
    </source>
</evidence>
<keyword evidence="1" id="KW-0812">Transmembrane</keyword>
<dbReference type="InterPro" id="IPR016186">
    <property type="entry name" value="C-type_lectin-like/link_sf"/>
</dbReference>
<keyword evidence="1" id="KW-0472">Membrane</keyword>
<evidence type="ECO:0000313" key="3">
    <source>
        <dbReference type="EnsemblMetazoa" id="SMAR002155-PA"/>
    </source>
</evidence>
<keyword evidence="4" id="KW-1185">Reference proteome</keyword>